<dbReference type="RefSeq" id="WP_003419641.1">
    <property type="nucleotide sequence ID" value="NZ_AP025558.1"/>
</dbReference>
<dbReference type="EMBL" id="LK932509">
    <property type="protein sequence ID" value="CDS86694.1"/>
    <property type="molecule type" value="Genomic_DNA"/>
</dbReference>
<dbReference type="Proteomes" id="UP000372533">
    <property type="component" value="Unassembled WGS sequence"/>
</dbReference>
<evidence type="ECO:0000313" key="12">
    <source>
        <dbReference type="Proteomes" id="UP000189137"/>
    </source>
</evidence>
<evidence type="ECO:0000313" key="14">
    <source>
        <dbReference type="Proteomes" id="UP000372533"/>
    </source>
</evidence>
<dbReference type="EMBL" id="FUPS01000001">
    <property type="protein sequence ID" value="SJR82984.1"/>
    <property type="molecule type" value="Genomic_DNA"/>
</dbReference>
<dbReference type="PROSITE" id="PS50943">
    <property type="entry name" value="HTH_CROC1"/>
    <property type="match status" value="1"/>
</dbReference>
<dbReference type="Proteomes" id="UP000346772">
    <property type="component" value="Unassembled WGS sequence"/>
</dbReference>
<dbReference type="GO" id="GO:0003677">
    <property type="term" value="F:DNA binding"/>
    <property type="evidence" value="ECO:0007669"/>
    <property type="project" value="UniProtKB-KW"/>
</dbReference>
<evidence type="ECO:0000259" key="2">
    <source>
        <dbReference type="PROSITE" id="PS50943"/>
    </source>
</evidence>
<protein>
    <submittedName>
        <fullName evidence="8 9">Transcriptional regulator</fullName>
    </submittedName>
    <submittedName>
        <fullName evidence="6">Helix-turn-helix transcriptional regulator</fullName>
    </submittedName>
    <submittedName>
        <fullName evidence="4">Transcriptional regulator, Phage-type</fullName>
    </submittedName>
</protein>
<dbReference type="GeneID" id="66353759"/>
<reference evidence="6" key="2">
    <citation type="journal article" date="2018" name="Genome Biol.">
        <title>SKESA: strategic k-mer extension for scrupulous assemblies.</title>
        <authorList>
            <person name="Souvorov A."/>
            <person name="Agarwala R."/>
            <person name="Lipman D.J."/>
        </authorList>
    </citation>
    <scope>NUCLEOTIDE SEQUENCE</scope>
    <source>
        <strain evidence="7">Clostridioides</strain>
        <strain evidence="6">HN1000</strain>
    </source>
</reference>
<evidence type="ECO:0000313" key="6">
    <source>
        <dbReference type="EMBL" id="HBH1541152.1"/>
    </source>
</evidence>
<dbReference type="PANTHER" id="PTHR46558:SF4">
    <property type="entry name" value="DNA-BIDING PHAGE PROTEIN"/>
    <property type="match status" value="1"/>
</dbReference>
<dbReference type="Gene3D" id="1.10.260.40">
    <property type="entry name" value="lambda repressor-like DNA-binding domains"/>
    <property type="match status" value="1"/>
</dbReference>
<reference evidence="3" key="1">
    <citation type="submission" date="2014-07" db="EMBL/GenBank/DDBJ databases">
        <authorList>
            <person name="Monot Marc"/>
        </authorList>
    </citation>
    <scope>NUCLEOTIDE SEQUENCE</scope>
    <source>
        <strain evidence="5">7032989</strain>
        <strain evidence="3">7032994</strain>
    </source>
</reference>
<dbReference type="Proteomes" id="UP000879542">
    <property type="component" value="Unassembled WGS sequence"/>
</dbReference>
<dbReference type="InterPro" id="IPR010982">
    <property type="entry name" value="Lambda_DNA-bd_dom_sf"/>
</dbReference>
<dbReference type="Pfam" id="PF01381">
    <property type="entry name" value="HTH_3"/>
    <property type="match status" value="1"/>
</dbReference>
<dbReference type="AlphaFoldDB" id="A0A031WF05"/>
<evidence type="ECO:0000313" key="9">
    <source>
        <dbReference type="EMBL" id="VFD32803.1"/>
    </source>
</evidence>
<dbReference type="SMART" id="SM00530">
    <property type="entry name" value="HTH_XRE"/>
    <property type="match status" value="1"/>
</dbReference>
<dbReference type="EMBL" id="DAEPXK010000005">
    <property type="protein sequence ID" value="HBH1541152.1"/>
    <property type="molecule type" value="Genomic_DNA"/>
</dbReference>
<evidence type="ECO:0000313" key="8">
    <source>
        <dbReference type="EMBL" id="SJR82984.1"/>
    </source>
</evidence>
<dbReference type="EMBL" id="LK932392">
    <property type="protein sequence ID" value="CDS86205.1"/>
    <property type="molecule type" value="Genomic_DNA"/>
</dbReference>
<sequence length="65" mass="7581">MFKNNLKYYRKCKGMTQIQLARKAGITNDYISQIERGIKNPGLLMAKKISSILEQNIEEVFFIQL</sequence>
<reference evidence="11 14" key="3">
    <citation type="submission" date="2019-04" db="EMBL/GenBank/DDBJ databases">
        <authorList>
            <consortium name="Pathogen Informatics"/>
        </authorList>
    </citation>
    <scope>NUCLEOTIDE SEQUENCE [LARGE SCALE GENOMIC DNA]</scope>
    <source>
        <strain evidence="10 13">078GUE027</strain>
        <strain evidence="15">clo34</strain>
        <strain evidence="9">Clo34</strain>
        <strain evidence="14">tl291</strain>
        <strain evidence="11">Tl291</strain>
        <strain evidence="8 12">VRECD0157</strain>
    </source>
</reference>
<dbReference type="EMBL" id="CAAJVP010000002">
    <property type="protein sequence ID" value="VHX96261.1"/>
    <property type="molecule type" value="Genomic_DNA"/>
</dbReference>
<evidence type="ECO:0000313" key="5">
    <source>
        <dbReference type="EMBL" id="CDT19832.1"/>
    </source>
</evidence>
<evidence type="ECO:0000313" key="11">
    <source>
        <dbReference type="EMBL" id="VHX96261.1"/>
    </source>
</evidence>
<dbReference type="EMBL" id="CAADAT010000018">
    <property type="protein sequence ID" value="VFD55344.1"/>
    <property type="molecule type" value="Genomic_DNA"/>
</dbReference>
<evidence type="ECO:0000313" key="7">
    <source>
        <dbReference type="EMBL" id="HBH2618755.1"/>
    </source>
</evidence>
<evidence type="ECO:0000313" key="13">
    <source>
        <dbReference type="Proteomes" id="UP000346772"/>
    </source>
</evidence>
<dbReference type="InterPro" id="IPR001387">
    <property type="entry name" value="Cro/C1-type_HTH"/>
</dbReference>
<reference evidence="6" key="4">
    <citation type="submission" date="2021-06" db="EMBL/GenBank/DDBJ databases">
        <authorList>
            <consortium name="NCBI Pathogen Detection Project"/>
        </authorList>
    </citation>
    <scope>NUCLEOTIDE SEQUENCE</scope>
    <source>
        <strain evidence="7">Clostridioides</strain>
        <strain evidence="6">HN1000</strain>
    </source>
</reference>
<dbReference type="SUPFAM" id="SSF47413">
    <property type="entry name" value="lambda repressor-like DNA-binding domains"/>
    <property type="match status" value="1"/>
</dbReference>
<gene>
    <name evidence="8" type="primary">sinR_1</name>
    <name evidence="9" type="synonym">sinR_2</name>
    <name evidence="5" type="ORF">BN1095_340085</name>
    <name evidence="4" type="ORF">BN1096_560277</name>
    <name evidence="3" type="ORF">BN1097_540280</name>
    <name evidence="6" type="ORF">KRM00_000609</name>
    <name evidence="7" type="ORF">KRQ00_000480</name>
    <name evidence="11" type="ORF">SAMEA1402366_00646</name>
    <name evidence="9" type="ORF">SAMEA1402399_02242</name>
    <name evidence="10" type="ORF">SAMEA1710456_02848</name>
    <name evidence="8" type="ORF">SAMEA3375112_00261</name>
</gene>
<keyword evidence="1" id="KW-0238">DNA-binding</keyword>
<dbReference type="EMBL" id="DAEQIJ010000002">
    <property type="protein sequence ID" value="HBH2618755.1"/>
    <property type="molecule type" value="Genomic_DNA"/>
</dbReference>
<organism evidence="3">
    <name type="scientific">Clostridioides difficile</name>
    <name type="common">Peptoclostridium difficile</name>
    <dbReference type="NCBI Taxonomy" id="1496"/>
    <lineage>
        <taxon>Bacteria</taxon>
        <taxon>Bacillati</taxon>
        <taxon>Bacillota</taxon>
        <taxon>Clostridia</taxon>
        <taxon>Peptostreptococcales</taxon>
        <taxon>Peptostreptococcaceae</taxon>
        <taxon>Clostridioides</taxon>
    </lineage>
</organism>
<dbReference type="PATRIC" id="fig|1496.1371.peg.2220"/>
<proteinExistence type="predicted"/>
<dbReference type="Proteomes" id="UP000878956">
    <property type="component" value="Unassembled WGS sequence"/>
</dbReference>
<accession>A0A031WF05</accession>
<dbReference type="Proteomes" id="UP000411588">
    <property type="component" value="Unassembled WGS sequence"/>
</dbReference>
<feature type="domain" description="HTH cro/C1-type" evidence="2">
    <location>
        <begin position="6"/>
        <end position="60"/>
    </location>
</feature>
<dbReference type="Proteomes" id="UP000189137">
    <property type="component" value="Unassembled WGS sequence"/>
</dbReference>
<name>A0A031WF05_CLODI</name>
<dbReference type="PANTHER" id="PTHR46558">
    <property type="entry name" value="TRACRIPTIONAL REGULATORY PROTEIN-RELATED-RELATED"/>
    <property type="match status" value="1"/>
</dbReference>
<dbReference type="CDD" id="cd00093">
    <property type="entry name" value="HTH_XRE"/>
    <property type="match status" value="1"/>
</dbReference>
<dbReference type="EMBL" id="CAADAN010000007">
    <property type="protein sequence ID" value="VFD32803.1"/>
    <property type="molecule type" value="Genomic_DNA"/>
</dbReference>
<evidence type="ECO:0000313" key="3">
    <source>
        <dbReference type="EMBL" id="CDS86205.1"/>
    </source>
</evidence>
<evidence type="ECO:0000313" key="10">
    <source>
        <dbReference type="EMBL" id="VFD55344.1"/>
    </source>
</evidence>
<evidence type="ECO:0000313" key="4">
    <source>
        <dbReference type="EMBL" id="CDS86694.1"/>
    </source>
</evidence>
<dbReference type="EMBL" id="LK933005">
    <property type="protein sequence ID" value="CDT19832.1"/>
    <property type="molecule type" value="Genomic_DNA"/>
</dbReference>
<evidence type="ECO:0000256" key="1">
    <source>
        <dbReference type="ARBA" id="ARBA00023125"/>
    </source>
</evidence>
<evidence type="ECO:0000313" key="15">
    <source>
        <dbReference type="Proteomes" id="UP000411588"/>
    </source>
</evidence>